<keyword evidence="1" id="KW-0418">Kinase</keyword>
<evidence type="ECO:0000313" key="4">
    <source>
        <dbReference type="Proteomes" id="UP000604473"/>
    </source>
</evidence>
<gene>
    <name evidence="2" type="ORF">JMM60_12520</name>
    <name evidence="1" type="ORF">NHU_03088</name>
</gene>
<evidence type="ECO:0000313" key="2">
    <source>
        <dbReference type="EMBL" id="MBL3609615.1"/>
    </source>
</evidence>
<dbReference type="EMBL" id="JAESJJ010000016">
    <property type="protein sequence ID" value="MBL3609615.1"/>
    <property type="molecule type" value="Genomic_DNA"/>
</dbReference>
<protein>
    <submittedName>
        <fullName evidence="1">Phosphomethylpyrimidine kinase</fullName>
    </submittedName>
</protein>
<dbReference type="Proteomes" id="UP000064912">
    <property type="component" value="Chromosome"/>
</dbReference>
<organism evidence="1 3">
    <name type="scientific">Rhodovulum sulfidophilum</name>
    <name type="common">Rhodobacter sulfidophilus</name>
    <dbReference type="NCBI Taxonomy" id="35806"/>
    <lineage>
        <taxon>Bacteria</taxon>
        <taxon>Pseudomonadati</taxon>
        <taxon>Pseudomonadota</taxon>
        <taxon>Alphaproteobacteria</taxon>
        <taxon>Rhodobacterales</taxon>
        <taxon>Paracoccaceae</taxon>
        <taxon>Rhodovulum</taxon>
    </lineage>
</organism>
<dbReference type="Proteomes" id="UP000604473">
    <property type="component" value="Unassembled WGS sequence"/>
</dbReference>
<name>A0A0D6B554_RHOSU</name>
<reference evidence="2 4" key="2">
    <citation type="submission" date="2021-01" db="EMBL/GenBank/DDBJ databases">
        <title>Draft genomes of Rhodovulum sulfidophilum.</title>
        <authorList>
            <person name="Guzman M.S."/>
        </authorList>
    </citation>
    <scope>NUCLEOTIDE SEQUENCE [LARGE SCALE GENOMIC DNA]</scope>
    <source>
        <strain evidence="2 4">AB35</strain>
    </source>
</reference>
<keyword evidence="1" id="KW-0808">Transferase</keyword>
<sequence length="72" mass="7969">MDVVEQIRGCRIPLAIIAIEADVPEAEIAAALKGSQALRFLQESRIARYLEGQDQRALACPPRPGHKARHRP</sequence>
<dbReference type="RefSeq" id="WP_060835539.1">
    <property type="nucleotide sequence ID" value="NZ_JAESJJ010000016.1"/>
</dbReference>
<keyword evidence="4" id="KW-1185">Reference proteome</keyword>
<proteinExistence type="predicted"/>
<evidence type="ECO:0000313" key="3">
    <source>
        <dbReference type="Proteomes" id="UP000064912"/>
    </source>
</evidence>
<dbReference type="EMBL" id="AP014800">
    <property type="protein sequence ID" value="BAQ70232.1"/>
    <property type="molecule type" value="Genomic_DNA"/>
</dbReference>
<dbReference type="PATRIC" id="fig|35806.4.peg.3172"/>
<accession>A0A0D6B554</accession>
<dbReference type="AlphaFoldDB" id="A0A0D6B554"/>
<dbReference type="GO" id="GO:0016301">
    <property type="term" value="F:kinase activity"/>
    <property type="evidence" value="ECO:0007669"/>
    <property type="project" value="UniProtKB-KW"/>
</dbReference>
<evidence type="ECO:0000313" key="1">
    <source>
        <dbReference type="EMBL" id="BAQ70232.1"/>
    </source>
</evidence>
<dbReference type="KEGG" id="rsu:NHU_03088"/>
<reference evidence="1 3" key="1">
    <citation type="submission" date="2015-02" db="EMBL/GenBank/DDBJ databases">
        <title>Genome sequene of Rhodovulum sulfidophilum DSM 2351.</title>
        <authorList>
            <person name="Nagao N."/>
        </authorList>
    </citation>
    <scope>NUCLEOTIDE SEQUENCE [LARGE SCALE GENOMIC DNA]</scope>
    <source>
        <strain evidence="1 3">DSM 2351</strain>
    </source>
</reference>